<dbReference type="Proteomes" id="UP000317243">
    <property type="component" value="Unassembled WGS sequence"/>
</dbReference>
<evidence type="ECO:0000256" key="1">
    <source>
        <dbReference type="SAM" id="MobiDB-lite"/>
    </source>
</evidence>
<dbReference type="OrthoDB" id="283742at2"/>
<reference evidence="2 3" key="1">
    <citation type="submission" date="2019-02" db="EMBL/GenBank/DDBJ databases">
        <title>Deep-cultivation of Planctomycetes and their phenomic and genomic characterization uncovers novel biology.</title>
        <authorList>
            <person name="Wiegand S."/>
            <person name="Jogler M."/>
            <person name="Boedeker C."/>
            <person name="Pinto D."/>
            <person name="Vollmers J."/>
            <person name="Rivas-Marin E."/>
            <person name="Kohn T."/>
            <person name="Peeters S.H."/>
            <person name="Heuer A."/>
            <person name="Rast P."/>
            <person name="Oberbeckmann S."/>
            <person name="Bunk B."/>
            <person name="Jeske O."/>
            <person name="Meyerdierks A."/>
            <person name="Storesund J.E."/>
            <person name="Kallscheuer N."/>
            <person name="Luecker S."/>
            <person name="Lage O.M."/>
            <person name="Pohl T."/>
            <person name="Merkel B.J."/>
            <person name="Hornburger P."/>
            <person name="Mueller R.-W."/>
            <person name="Bruemmer F."/>
            <person name="Labrenz M."/>
            <person name="Spormann A.M."/>
            <person name="Op Den Camp H."/>
            <person name="Overmann J."/>
            <person name="Amann R."/>
            <person name="Jetten M.S.M."/>
            <person name="Mascher T."/>
            <person name="Medema M.H."/>
            <person name="Devos D.P."/>
            <person name="Kaster A.-K."/>
            <person name="Ovreas L."/>
            <person name="Rohde M."/>
            <person name="Galperin M.Y."/>
            <person name="Jogler C."/>
        </authorList>
    </citation>
    <scope>NUCLEOTIDE SEQUENCE [LARGE SCALE GENOMIC DNA]</scope>
    <source>
        <strain evidence="2 3">KOR42</strain>
    </source>
</reference>
<gene>
    <name evidence="2" type="ORF">KOR42_54180</name>
</gene>
<dbReference type="EMBL" id="SIHI01000097">
    <property type="protein sequence ID" value="TWT30557.1"/>
    <property type="molecule type" value="Genomic_DNA"/>
</dbReference>
<comment type="caution">
    <text evidence="2">The sequence shown here is derived from an EMBL/GenBank/DDBJ whole genome shotgun (WGS) entry which is preliminary data.</text>
</comment>
<evidence type="ECO:0000313" key="2">
    <source>
        <dbReference type="EMBL" id="TWT30557.1"/>
    </source>
</evidence>
<accession>A0A5C5UYH4</accession>
<proteinExistence type="predicted"/>
<protein>
    <submittedName>
        <fullName evidence="2">Uncharacterized protein</fullName>
    </submittedName>
</protein>
<dbReference type="AlphaFoldDB" id="A0A5C5UYH4"/>
<name>A0A5C5UYH4_9PLAN</name>
<sequence>MPSPVLRLGCKNPNPTIPDESLTAKVVALAAAPAPCGDVLYRTANRSRTHGKAVSPSVDTSMKTFHEWLRERQQQEGLWLGDDKLAQPGMSNVNPLDQPKAKEKPKPTVSPVKTLKAKPAAKALKRPRVSLSNLSK</sequence>
<keyword evidence="3" id="KW-1185">Reference proteome</keyword>
<organism evidence="2 3">
    <name type="scientific">Thalassoglobus neptunius</name>
    <dbReference type="NCBI Taxonomy" id="1938619"/>
    <lineage>
        <taxon>Bacteria</taxon>
        <taxon>Pseudomonadati</taxon>
        <taxon>Planctomycetota</taxon>
        <taxon>Planctomycetia</taxon>
        <taxon>Planctomycetales</taxon>
        <taxon>Planctomycetaceae</taxon>
        <taxon>Thalassoglobus</taxon>
    </lineage>
</organism>
<dbReference type="RefSeq" id="WP_146512638.1">
    <property type="nucleotide sequence ID" value="NZ_SIHI01000097.1"/>
</dbReference>
<feature type="region of interest" description="Disordered" evidence="1">
    <location>
        <begin position="82"/>
        <end position="136"/>
    </location>
</feature>
<evidence type="ECO:0000313" key="3">
    <source>
        <dbReference type="Proteomes" id="UP000317243"/>
    </source>
</evidence>